<dbReference type="GO" id="GO:0005737">
    <property type="term" value="C:cytoplasm"/>
    <property type="evidence" value="ECO:0007669"/>
    <property type="project" value="TreeGrafter"/>
</dbReference>
<dbReference type="InterPro" id="IPR001578">
    <property type="entry name" value="Peptidase_C12_UCH"/>
</dbReference>
<accession>A0A067MI00</accession>
<dbReference type="SUPFAM" id="SSF54001">
    <property type="entry name" value="Cysteine proteinases"/>
    <property type="match status" value="1"/>
</dbReference>
<dbReference type="Proteomes" id="UP000027195">
    <property type="component" value="Unassembled WGS sequence"/>
</dbReference>
<evidence type="ECO:0000256" key="3">
    <source>
        <dbReference type="ARBA" id="ARBA00022670"/>
    </source>
</evidence>
<protein>
    <recommendedName>
        <fullName evidence="8">Ubiquitin carboxyl-terminal hydrolase</fullName>
        <ecNumber evidence="8">3.4.19.12</ecNumber>
    </recommendedName>
</protein>
<evidence type="ECO:0000256" key="6">
    <source>
        <dbReference type="ARBA" id="ARBA00022807"/>
    </source>
</evidence>
<proteinExistence type="inferred from homology"/>
<dbReference type="InParanoid" id="A0A067MI00"/>
<dbReference type="Pfam" id="PF01088">
    <property type="entry name" value="Peptidase_C12"/>
    <property type="match status" value="1"/>
</dbReference>
<dbReference type="Gene3D" id="1.20.58.860">
    <property type="match status" value="1"/>
</dbReference>
<dbReference type="EMBL" id="KL198060">
    <property type="protein sequence ID" value="KDQ11206.1"/>
    <property type="molecule type" value="Genomic_DNA"/>
</dbReference>
<feature type="active site" description="Proton donor" evidence="7">
    <location>
        <position position="195"/>
    </location>
</feature>
<feature type="region of interest" description="Disordered" evidence="9">
    <location>
        <begin position="405"/>
        <end position="433"/>
    </location>
</feature>
<feature type="active site" description="Nucleophile" evidence="7">
    <location>
        <position position="103"/>
    </location>
</feature>
<dbReference type="STRING" id="930990.A0A067MI00"/>
<dbReference type="InterPro" id="IPR036959">
    <property type="entry name" value="Peptidase_C12_UCH_sf"/>
</dbReference>
<dbReference type="EC" id="3.4.19.12" evidence="8"/>
<dbReference type="InterPro" id="IPR038765">
    <property type="entry name" value="Papain-like_cys_pep_sf"/>
</dbReference>
<evidence type="ECO:0000256" key="2">
    <source>
        <dbReference type="ARBA" id="ARBA00009326"/>
    </source>
</evidence>
<feature type="site" description="Transition state stabilizer" evidence="7">
    <location>
        <position position="97"/>
    </location>
</feature>
<dbReference type="GO" id="GO:0006511">
    <property type="term" value="P:ubiquitin-dependent protein catabolic process"/>
    <property type="evidence" value="ECO:0007669"/>
    <property type="project" value="UniProtKB-UniRule"/>
</dbReference>
<feature type="domain" description="UCH catalytic" evidence="10">
    <location>
        <begin position="24"/>
        <end position="258"/>
    </location>
</feature>
<evidence type="ECO:0000256" key="5">
    <source>
        <dbReference type="ARBA" id="ARBA00022801"/>
    </source>
</evidence>
<dbReference type="PRINTS" id="PR00707">
    <property type="entry name" value="UBCTHYDRLASE"/>
</dbReference>
<keyword evidence="4 7" id="KW-0833">Ubl conjugation pathway</keyword>
<evidence type="ECO:0000256" key="8">
    <source>
        <dbReference type="RuleBase" id="RU361215"/>
    </source>
</evidence>
<dbReference type="PANTHER" id="PTHR10589:SF16">
    <property type="entry name" value="UBIQUITIN CARBOXYL-TERMINAL HYDROLASE ISOZYME L5"/>
    <property type="match status" value="1"/>
</dbReference>
<keyword evidence="12" id="KW-1185">Reference proteome</keyword>
<dbReference type="PANTHER" id="PTHR10589">
    <property type="entry name" value="UBIQUITIN CARBOXYL-TERMINAL HYDROLASE"/>
    <property type="match status" value="1"/>
</dbReference>
<name>A0A067MI00_BOTB1</name>
<keyword evidence="6 7" id="KW-0788">Thiol protease</keyword>
<evidence type="ECO:0000256" key="7">
    <source>
        <dbReference type="PROSITE-ProRule" id="PRU01393"/>
    </source>
</evidence>
<dbReference type="GO" id="GO:0004843">
    <property type="term" value="F:cysteine-type deubiquitinase activity"/>
    <property type="evidence" value="ECO:0007669"/>
    <property type="project" value="UniProtKB-UniRule"/>
</dbReference>
<keyword evidence="3 7" id="KW-0645">Protease</keyword>
<evidence type="ECO:0000256" key="1">
    <source>
        <dbReference type="ARBA" id="ARBA00000707"/>
    </source>
</evidence>
<reference evidence="12" key="1">
    <citation type="journal article" date="2014" name="Proc. Natl. Acad. Sci. U.S.A.">
        <title>Extensive sampling of basidiomycete genomes demonstrates inadequacy of the white-rot/brown-rot paradigm for wood decay fungi.</title>
        <authorList>
            <person name="Riley R."/>
            <person name="Salamov A.A."/>
            <person name="Brown D.W."/>
            <person name="Nagy L.G."/>
            <person name="Floudas D."/>
            <person name="Held B.W."/>
            <person name="Levasseur A."/>
            <person name="Lombard V."/>
            <person name="Morin E."/>
            <person name="Otillar R."/>
            <person name="Lindquist E.A."/>
            <person name="Sun H."/>
            <person name="LaButti K.M."/>
            <person name="Schmutz J."/>
            <person name="Jabbour D."/>
            <person name="Luo H."/>
            <person name="Baker S.E."/>
            <person name="Pisabarro A.G."/>
            <person name="Walton J.D."/>
            <person name="Blanchette R.A."/>
            <person name="Henrissat B."/>
            <person name="Martin F."/>
            <person name="Cullen D."/>
            <person name="Hibbett D.S."/>
            <person name="Grigoriev I.V."/>
        </authorList>
    </citation>
    <scope>NUCLEOTIDE SEQUENCE [LARGE SCALE GENOMIC DNA]</scope>
    <source>
        <strain evidence="12">FD-172 SS1</strain>
    </source>
</reference>
<dbReference type="InterPro" id="IPR041507">
    <property type="entry name" value="UCH_C"/>
</dbReference>
<dbReference type="Pfam" id="PF18031">
    <property type="entry name" value="UCH_C"/>
    <property type="match status" value="1"/>
</dbReference>
<keyword evidence="5 7" id="KW-0378">Hydrolase</keyword>
<evidence type="ECO:0000313" key="11">
    <source>
        <dbReference type="EMBL" id="KDQ11206.1"/>
    </source>
</evidence>
<organism evidence="11 12">
    <name type="scientific">Botryobasidium botryosum (strain FD-172 SS1)</name>
    <dbReference type="NCBI Taxonomy" id="930990"/>
    <lineage>
        <taxon>Eukaryota</taxon>
        <taxon>Fungi</taxon>
        <taxon>Dikarya</taxon>
        <taxon>Basidiomycota</taxon>
        <taxon>Agaricomycotina</taxon>
        <taxon>Agaricomycetes</taxon>
        <taxon>Cantharellales</taxon>
        <taxon>Botryobasidiaceae</taxon>
        <taxon>Botryobasidium</taxon>
    </lineage>
</organism>
<dbReference type="AlphaFoldDB" id="A0A067MI00"/>
<feature type="compositionally biased region" description="Basic residues" evidence="9">
    <location>
        <begin position="419"/>
        <end position="433"/>
    </location>
</feature>
<dbReference type="Gene3D" id="3.40.532.10">
    <property type="entry name" value="Peptidase C12, ubiquitin carboxyl-terminal hydrolase"/>
    <property type="match status" value="1"/>
</dbReference>
<evidence type="ECO:0000256" key="4">
    <source>
        <dbReference type="ARBA" id="ARBA00022786"/>
    </source>
</evidence>
<gene>
    <name evidence="11" type="ORF">BOTBODRAFT_57534</name>
</gene>
<sequence length="433" mass="48248">MDAQPSTDEAQASAGDSIDLVGGAWGVLESDPGVFTCLLRNLGVSGCEIHEVRSIEEDLDDRGPVHALILCYPWMQDHHRQDDFTDLDQTNIYFANQLITDACATQAILNVVFNCPQIDVGDRLAGFKEFTQEFSSPMKGLAVTNDPFLRITHNALARPSDIRAANYAAAVDFDPNRPRKKRKRSKDESDEMTYHFIAYVPIDGKVFELDGLKSGPLEVGEIDADETWIDIVRPAIRLKMKNCAVRGDGRFNLLAVGEDQYQRRWDELELLRRVKRALERRLHEAYGPAWQEQVDPELLESTDTIFPDPPISHTFDPSFGSLLMPKQMAILDLPVEDLVPQWNTCIASALPAKILLDEELDKAKAWASENIKRTHDYEPFIKAYISRLSAEGLLNNLLGLDEVGEGQATSETAGVSSRGRGRPRGKGKARGSG</sequence>
<dbReference type="PROSITE" id="PS52048">
    <property type="entry name" value="UCH_DOMAIN"/>
    <property type="match status" value="1"/>
</dbReference>
<comment type="similarity">
    <text evidence="2 7 8">Belongs to the peptidase C12 family.</text>
</comment>
<comment type="catalytic activity">
    <reaction evidence="1 7 8">
        <text>Thiol-dependent hydrolysis of ester, thioester, amide, peptide and isopeptide bonds formed by the C-terminal Gly of ubiquitin (a 76-residue protein attached to proteins as an intracellular targeting signal).</text>
        <dbReference type="EC" id="3.4.19.12"/>
    </reaction>
</comment>
<feature type="site" description="Important for enzyme activity" evidence="7">
    <location>
        <position position="210"/>
    </location>
</feature>
<dbReference type="OrthoDB" id="1924260at2759"/>
<evidence type="ECO:0000256" key="9">
    <source>
        <dbReference type="SAM" id="MobiDB-lite"/>
    </source>
</evidence>
<evidence type="ECO:0000313" key="12">
    <source>
        <dbReference type="Proteomes" id="UP000027195"/>
    </source>
</evidence>
<evidence type="ECO:0000259" key="10">
    <source>
        <dbReference type="PROSITE" id="PS52048"/>
    </source>
</evidence>
<dbReference type="HOGENOM" id="CLU_018316_3_1_1"/>
<dbReference type="GO" id="GO:0016579">
    <property type="term" value="P:protein deubiquitination"/>
    <property type="evidence" value="ECO:0007669"/>
    <property type="project" value="TreeGrafter"/>
</dbReference>